<dbReference type="PANTHER" id="PTHR12905">
    <property type="entry name" value="METALLOPHOSPHOESTERASE"/>
    <property type="match status" value="1"/>
</dbReference>
<dbReference type="InterPro" id="IPR029052">
    <property type="entry name" value="Metallo-depent_PP-like"/>
</dbReference>
<name>A0ABP0PSN5_9DINO</name>
<dbReference type="CDD" id="cd07379">
    <property type="entry name" value="MPP_239FB"/>
    <property type="match status" value="1"/>
</dbReference>
<dbReference type="Gene3D" id="3.60.21.10">
    <property type="match status" value="1"/>
</dbReference>
<evidence type="ECO:0000259" key="1">
    <source>
        <dbReference type="Pfam" id="PF00149"/>
    </source>
</evidence>
<dbReference type="InterPro" id="IPR004843">
    <property type="entry name" value="Calcineurin-like_PHP"/>
</dbReference>
<evidence type="ECO:0000313" key="2">
    <source>
        <dbReference type="EMBL" id="CAK9077874.1"/>
    </source>
</evidence>
<accession>A0ABP0PSN5</accession>
<feature type="domain" description="Calcineurin-like phosphoesterase" evidence="1">
    <location>
        <begin position="85"/>
        <end position="288"/>
    </location>
</feature>
<comment type="caution">
    <text evidence="2">The sequence shown here is derived from an EMBL/GenBank/DDBJ whole genome shotgun (WGS) entry which is preliminary data.</text>
</comment>
<keyword evidence="3" id="KW-1185">Reference proteome</keyword>
<dbReference type="Proteomes" id="UP001642484">
    <property type="component" value="Unassembled WGS sequence"/>
</dbReference>
<proteinExistence type="predicted"/>
<dbReference type="InterPro" id="IPR051693">
    <property type="entry name" value="UPF0046_metallophosphoest"/>
</dbReference>
<gene>
    <name evidence="2" type="ORF">CCMP2556_LOCUS38358</name>
</gene>
<dbReference type="PANTHER" id="PTHR12905:SF0">
    <property type="entry name" value="CALCINEURIN-LIKE PHOSPHOESTERASE DOMAIN-CONTAINING PROTEIN"/>
    <property type="match status" value="1"/>
</dbReference>
<protein>
    <recommendedName>
        <fullName evidence="1">Calcineurin-like phosphoesterase domain-containing protein</fullName>
    </recommendedName>
</protein>
<dbReference type="SUPFAM" id="SSF56300">
    <property type="entry name" value="Metallo-dependent phosphatases"/>
    <property type="match status" value="1"/>
</dbReference>
<evidence type="ECO:0000313" key="3">
    <source>
        <dbReference type="Proteomes" id="UP001642484"/>
    </source>
</evidence>
<dbReference type="Pfam" id="PF00149">
    <property type="entry name" value="Metallophos"/>
    <property type="match status" value="1"/>
</dbReference>
<sequence>MDHPDRSVRGPVVAAALPASAPRALRRCRAGAFCTKRLHLPSAASGVAVFAATGRRVARRRARRAATVREEAQGAAPAELSHATRVVAISDTHGFHRRFPRLPEGDAWRVESMWKSWAFGTVARPSSCGVWIASARRASDLLIHCGDAQGNSGSDLADFVEWFRQQDFKHKIFVRGNHEKGREWKDRLGAVYLRGATHCGKLKLFGIPYQPDGFMQMAYSKQIPEQLDLLVTHEPPHKMLDYAWASSFRQEHIGSKTLKSALGRLAHKSRINKRRLSPRVHLFGHVHEGRGKLEKNGTLFLNVSNANPGMARTLQHPCVVLDIATDGSGDVRVVSM</sequence>
<reference evidence="2 3" key="1">
    <citation type="submission" date="2024-02" db="EMBL/GenBank/DDBJ databases">
        <authorList>
            <person name="Chen Y."/>
            <person name="Shah S."/>
            <person name="Dougan E. K."/>
            <person name="Thang M."/>
            <person name="Chan C."/>
        </authorList>
    </citation>
    <scope>NUCLEOTIDE SEQUENCE [LARGE SCALE GENOMIC DNA]</scope>
</reference>
<organism evidence="2 3">
    <name type="scientific">Durusdinium trenchii</name>
    <dbReference type="NCBI Taxonomy" id="1381693"/>
    <lineage>
        <taxon>Eukaryota</taxon>
        <taxon>Sar</taxon>
        <taxon>Alveolata</taxon>
        <taxon>Dinophyceae</taxon>
        <taxon>Suessiales</taxon>
        <taxon>Symbiodiniaceae</taxon>
        <taxon>Durusdinium</taxon>
    </lineage>
</organism>
<dbReference type="EMBL" id="CAXAMN010023472">
    <property type="protein sequence ID" value="CAK9077874.1"/>
    <property type="molecule type" value="Genomic_DNA"/>
</dbReference>